<keyword evidence="3" id="KW-1185">Reference proteome</keyword>
<dbReference type="SFLD" id="SFLDG01129">
    <property type="entry name" value="C1.5:_HAD__Beta-PGM__Phosphata"/>
    <property type="match status" value="1"/>
</dbReference>
<dbReference type="AlphaFoldDB" id="A0A246R988"/>
<dbReference type="InterPro" id="IPR051540">
    <property type="entry name" value="S-2-haloacid_dehalogenase"/>
</dbReference>
<proteinExistence type="predicted"/>
<dbReference type="InterPro" id="IPR023198">
    <property type="entry name" value="PGP-like_dom2"/>
</dbReference>
<comment type="caution">
    <text evidence="2">The sequence shown here is derived from an EMBL/GenBank/DDBJ whole genome shotgun (WGS) entry which is preliminary data.</text>
</comment>
<dbReference type="Gene3D" id="1.10.150.240">
    <property type="entry name" value="Putative phosphatase, domain 2"/>
    <property type="match status" value="1"/>
</dbReference>
<evidence type="ECO:0000313" key="2">
    <source>
        <dbReference type="EMBL" id="OWU97309.1"/>
    </source>
</evidence>
<dbReference type="SFLD" id="SFLDS00003">
    <property type="entry name" value="Haloacid_Dehalogenase"/>
    <property type="match status" value="1"/>
</dbReference>
<organism evidence="2 3">
    <name type="scientific">Micromonospora wenchangensis</name>
    <dbReference type="NCBI Taxonomy" id="1185415"/>
    <lineage>
        <taxon>Bacteria</taxon>
        <taxon>Bacillati</taxon>
        <taxon>Actinomycetota</taxon>
        <taxon>Actinomycetes</taxon>
        <taxon>Micromonosporales</taxon>
        <taxon>Micromonosporaceae</taxon>
        <taxon>Micromonospora</taxon>
    </lineage>
</organism>
<dbReference type="Gene3D" id="3.40.50.1000">
    <property type="entry name" value="HAD superfamily/HAD-like"/>
    <property type="match status" value="1"/>
</dbReference>
<evidence type="ECO:0000313" key="3">
    <source>
        <dbReference type="Proteomes" id="UP000197174"/>
    </source>
</evidence>
<reference evidence="2 3" key="1">
    <citation type="submission" date="2017-03" db="EMBL/GenBank/DDBJ databases">
        <title>Whole genome sequence of Micromonospora wenchangensis, isolated from mangrove soil.</title>
        <authorList>
            <person name="Yang H."/>
        </authorList>
    </citation>
    <scope>NUCLEOTIDE SEQUENCE [LARGE SCALE GENOMIC DNA]</scope>
    <source>
        <strain evidence="2 3">CCTCC AA 2012002</strain>
    </source>
</reference>
<dbReference type="Pfam" id="PF00702">
    <property type="entry name" value="Hydrolase"/>
    <property type="match status" value="1"/>
</dbReference>
<dbReference type="GO" id="GO:0016787">
    <property type="term" value="F:hydrolase activity"/>
    <property type="evidence" value="ECO:0007669"/>
    <property type="project" value="UniProtKB-KW"/>
</dbReference>
<dbReference type="Proteomes" id="UP000197174">
    <property type="component" value="Unassembled WGS sequence"/>
</dbReference>
<protein>
    <submittedName>
        <fullName evidence="2">Hydrolase</fullName>
    </submittedName>
</protein>
<dbReference type="InterPro" id="IPR023214">
    <property type="entry name" value="HAD_sf"/>
</dbReference>
<name>A0A246R988_9ACTN</name>
<dbReference type="InterPro" id="IPR036412">
    <property type="entry name" value="HAD-like_sf"/>
</dbReference>
<sequence>MGADVTGATSDGAGTVAGGRATTLIFDADDTLWENNVLFERVIDDFLDWVDHPTLDRAQIRTVLDDIERANAVAHGYGSKVFLRSLGECLERLRERPATDRERADIDRLATALVNHQVELMPGVADTLDALATRYDLLLLTKGDRQEQQRKLDACGLLHHFGAAHIVAEKDTGTYRWLAREHGFAPADAWMIGNSPKSDILPARAAGMRAVFIPNENTWVLEDDDLDPADTGVMRLAAFPDLLAHF</sequence>
<dbReference type="RefSeq" id="WP_088647568.1">
    <property type="nucleotide sequence ID" value="NZ_JBFBBH010000088.1"/>
</dbReference>
<dbReference type="PANTHER" id="PTHR43316:SF8">
    <property type="entry name" value="HAD FAMILY HYDROLASE"/>
    <property type="match status" value="1"/>
</dbReference>
<dbReference type="PANTHER" id="PTHR43316">
    <property type="entry name" value="HYDROLASE, HALOACID DELAHOGENASE-RELATED"/>
    <property type="match status" value="1"/>
</dbReference>
<dbReference type="EMBL" id="MZMV01000102">
    <property type="protein sequence ID" value="OWU97309.1"/>
    <property type="molecule type" value="Genomic_DNA"/>
</dbReference>
<dbReference type="OrthoDB" id="3680851at2"/>
<evidence type="ECO:0000256" key="1">
    <source>
        <dbReference type="ARBA" id="ARBA00022801"/>
    </source>
</evidence>
<gene>
    <name evidence="2" type="ORF">B5D80_31575</name>
</gene>
<keyword evidence="1 2" id="KW-0378">Hydrolase</keyword>
<dbReference type="SUPFAM" id="SSF56784">
    <property type="entry name" value="HAD-like"/>
    <property type="match status" value="1"/>
</dbReference>
<accession>A0A246R988</accession>